<keyword evidence="1" id="KW-0812">Transmembrane</keyword>
<accession>A0A6J4NZU1</accession>
<reference evidence="2" key="1">
    <citation type="submission" date="2020-02" db="EMBL/GenBank/DDBJ databases">
        <authorList>
            <person name="Meier V. D."/>
        </authorList>
    </citation>
    <scope>NUCLEOTIDE SEQUENCE</scope>
    <source>
        <strain evidence="2">AVDCRST_MAG64</strain>
    </source>
</reference>
<keyword evidence="1" id="KW-1133">Transmembrane helix</keyword>
<name>A0A6J4NZU1_9BACT</name>
<evidence type="ECO:0000313" key="2">
    <source>
        <dbReference type="EMBL" id="CAA9399931.1"/>
    </source>
</evidence>
<keyword evidence="1" id="KW-0472">Membrane</keyword>
<dbReference type="EMBL" id="CADCUQ010000377">
    <property type="protein sequence ID" value="CAA9399931.1"/>
    <property type="molecule type" value="Genomic_DNA"/>
</dbReference>
<sequence length="65" mass="7128">MRRTNQAIRFVLVLFLCACLLSLLARVMDDSRMGWWPVGAAVWGAAFALAAVDAWFRSREGVGGA</sequence>
<proteinExistence type="predicted"/>
<protein>
    <submittedName>
        <fullName evidence="2">Uncharacterized protein</fullName>
    </submittedName>
</protein>
<feature type="transmembrane region" description="Helical" evidence="1">
    <location>
        <begin position="35"/>
        <end position="56"/>
    </location>
</feature>
<gene>
    <name evidence="2" type="ORF">AVDCRST_MAG64-1641</name>
</gene>
<evidence type="ECO:0000256" key="1">
    <source>
        <dbReference type="SAM" id="Phobius"/>
    </source>
</evidence>
<dbReference type="AlphaFoldDB" id="A0A6J4NZU1"/>
<organism evidence="2">
    <name type="scientific">uncultured Phycisphaerae bacterium</name>
    <dbReference type="NCBI Taxonomy" id="904963"/>
    <lineage>
        <taxon>Bacteria</taxon>
        <taxon>Pseudomonadati</taxon>
        <taxon>Planctomycetota</taxon>
        <taxon>Phycisphaerae</taxon>
        <taxon>environmental samples</taxon>
    </lineage>
</organism>